<dbReference type="PANTHER" id="PTHR30537:SF26">
    <property type="entry name" value="GLYCINE CLEAVAGE SYSTEM TRANSCRIPTIONAL ACTIVATOR"/>
    <property type="match status" value="1"/>
</dbReference>
<keyword evidence="2" id="KW-0805">Transcription regulation</keyword>
<reference evidence="6 7" key="1">
    <citation type="submission" date="2018-03" db="EMBL/GenBank/DDBJ databases">
        <title>Whole genome sequencing of Histamine producing bacteria.</title>
        <authorList>
            <person name="Butler K."/>
        </authorList>
    </citation>
    <scope>NUCLEOTIDE SEQUENCE [LARGE SCALE GENOMIC DNA]</scope>
    <source>
        <strain evidence="6 7">ATCC 33979</strain>
    </source>
</reference>
<comment type="caution">
    <text evidence="6">The sequence shown here is derived from an EMBL/GenBank/DDBJ whole genome shotgun (WGS) entry which is preliminary data.</text>
</comment>
<dbReference type="Pfam" id="PF03466">
    <property type="entry name" value="LysR_substrate"/>
    <property type="match status" value="1"/>
</dbReference>
<evidence type="ECO:0000256" key="4">
    <source>
        <dbReference type="ARBA" id="ARBA00023163"/>
    </source>
</evidence>
<dbReference type="GO" id="GO:0043565">
    <property type="term" value="F:sequence-specific DNA binding"/>
    <property type="evidence" value="ECO:0007669"/>
    <property type="project" value="TreeGrafter"/>
</dbReference>
<protein>
    <submittedName>
        <fullName evidence="6">LysR family transcriptional regulator</fullName>
    </submittedName>
</protein>
<dbReference type="AlphaFoldDB" id="A0A2T3M814"/>
<dbReference type="Gene3D" id="1.10.10.10">
    <property type="entry name" value="Winged helix-like DNA-binding domain superfamily/Winged helix DNA-binding domain"/>
    <property type="match status" value="1"/>
</dbReference>
<dbReference type="PROSITE" id="PS50931">
    <property type="entry name" value="HTH_LYSR"/>
    <property type="match status" value="1"/>
</dbReference>
<dbReference type="GO" id="GO:0003700">
    <property type="term" value="F:DNA-binding transcription factor activity"/>
    <property type="evidence" value="ECO:0007669"/>
    <property type="project" value="InterPro"/>
</dbReference>
<dbReference type="InterPro" id="IPR036390">
    <property type="entry name" value="WH_DNA-bd_sf"/>
</dbReference>
<accession>A0A2T3M814</accession>
<dbReference type="GO" id="GO:0006351">
    <property type="term" value="P:DNA-templated transcription"/>
    <property type="evidence" value="ECO:0007669"/>
    <property type="project" value="TreeGrafter"/>
</dbReference>
<dbReference type="Gene3D" id="3.40.190.10">
    <property type="entry name" value="Periplasmic binding protein-like II"/>
    <property type="match status" value="2"/>
</dbReference>
<dbReference type="STRING" id="553611.GCA_001557755_03420"/>
<dbReference type="Proteomes" id="UP000240410">
    <property type="component" value="Unassembled WGS sequence"/>
</dbReference>
<dbReference type="InterPro" id="IPR058163">
    <property type="entry name" value="LysR-type_TF_proteobact-type"/>
</dbReference>
<dbReference type="PANTHER" id="PTHR30537">
    <property type="entry name" value="HTH-TYPE TRANSCRIPTIONAL REGULATOR"/>
    <property type="match status" value="1"/>
</dbReference>
<evidence type="ECO:0000256" key="1">
    <source>
        <dbReference type="ARBA" id="ARBA00009437"/>
    </source>
</evidence>
<keyword evidence="4" id="KW-0804">Transcription</keyword>
<dbReference type="FunFam" id="1.10.10.10:FF:000038">
    <property type="entry name" value="Glycine cleavage system transcriptional activator"/>
    <property type="match status" value="1"/>
</dbReference>
<dbReference type="SUPFAM" id="SSF46785">
    <property type="entry name" value="Winged helix' DNA-binding domain"/>
    <property type="match status" value="1"/>
</dbReference>
<dbReference type="InterPro" id="IPR005119">
    <property type="entry name" value="LysR_subst-bd"/>
</dbReference>
<dbReference type="OrthoDB" id="5526340at2"/>
<keyword evidence="3" id="KW-0238">DNA-binding</keyword>
<dbReference type="EMBL" id="PYOJ01000018">
    <property type="protein sequence ID" value="PSV88494.1"/>
    <property type="molecule type" value="Genomic_DNA"/>
</dbReference>
<evidence type="ECO:0000313" key="6">
    <source>
        <dbReference type="EMBL" id="PSV88494.1"/>
    </source>
</evidence>
<sequence>MRVIPPIKAIVYFEAAARLQSFKLAAEELCVTPGAVSHQINTLEEFIDQKLFQRHNRSITLTNAGLRYFSRTSIILNELEQATADLGMASKNKKLSIAIPPALLNKWLLPLINMRHLSQQGISLNFIDTLETLDFNKDNIDIAIRYGLEAPEHVEFDKLFEEEMIAVCAPNYLPHVVTTITPQILQEVTLIETTNRLIRLIQWDLVLHNLKIKPAIDQNKIFFQNSIQAIEAACNGLGIAYVNKILVQKQLNDGKLVNAFNMPYCNDKKPTYYLVCPKEHKEDPATMVLYSAILDLARNQ</sequence>
<evidence type="ECO:0000313" key="7">
    <source>
        <dbReference type="Proteomes" id="UP000240410"/>
    </source>
</evidence>
<gene>
    <name evidence="6" type="ORF">CTM89_14695</name>
</gene>
<name>A0A2T3M814_PHOLE</name>
<dbReference type="Pfam" id="PF00126">
    <property type="entry name" value="HTH_1"/>
    <property type="match status" value="1"/>
</dbReference>
<evidence type="ECO:0000256" key="3">
    <source>
        <dbReference type="ARBA" id="ARBA00023125"/>
    </source>
</evidence>
<evidence type="ECO:0000256" key="2">
    <source>
        <dbReference type="ARBA" id="ARBA00023015"/>
    </source>
</evidence>
<feature type="domain" description="HTH lysR-type" evidence="5">
    <location>
        <begin position="5"/>
        <end position="62"/>
    </location>
</feature>
<evidence type="ECO:0000259" key="5">
    <source>
        <dbReference type="PROSITE" id="PS50931"/>
    </source>
</evidence>
<organism evidence="6 7">
    <name type="scientific">Photobacterium leiognathi</name>
    <dbReference type="NCBI Taxonomy" id="553611"/>
    <lineage>
        <taxon>Bacteria</taxon>
        <taxon>Pseudomonadati</taxon>
        <taxon>Pseudomonadota</taxon>
        <taxon>Gammaproteobacteria</taxon>
        <taxon>Vibrionales</taxon>
        <taxon>Vibrionaceae</taxon>
        <taxon>Photobacterium</taxon>
    </lineage>
</organism>
<dbReference type="InterPro" id="IPR036388">
    <property type="entry name" value="WH-like_DNA-bd_sf"/>
</dbReference>
<dbReference type="InterPro" id="IPR000847">
    <property type="entry name" value="LysR_HTH_N"/>
</dbReference>
<proteinExistence type="inferred from homology"/>
<dbReference type="RefSeq" id="WP_045071195.1">
    <property type="nucleotide sequence ID" value="NZ_PYOJ01000018.1"/>
</dbReference>
<dbReference type="SUPFAM" id="SSF53850">
    <property type="entry name" value="Periplasmic binding protein-like II"/>
    <property type="match status" value="1"/>
</dbReference>
<comment type="similarity">
    <text evidence="1">Belongs to the LysR transcriptional regulatory family.</text>
</comment>